<name>A0AAQ4FB92_AMBAM</name>
<evidence type="ECO:0000313" key="4">
    <source>
        <dbReference type="Proteomes" id="UP001321473"/>
    </source>
</evidence>
<evidence type="ECO:0000256" key="1">
    <source>
        <dbReference type="SAM" id="MobiDB-lite"/>
    </source>
</evidence>
<keyword evidence="4" id="KW-1185">Reference proteome</keyword>
<reference evidence="3 4" key="1">
    <citation type="journal article" date="2023" name="Arcadia Sci">
        <title>De novo assembly of a long-read Amblyomma americanum tick genome.</title>
        <authorList>
            <person name="Chou S."/>
            <person name="Poskanzer K.E."/>
            <person name="Rollins M."/>
            <person name="Thuy-Boun P.S."/>
        </authorList>
    </citation>
    <scope>NUCLEOTIDE SEQUENCE [LARGE SCALE GENOMIC DNA]</scope>
    <source>
        <strain evidence="3">F_SG_1</strain>
        <tissue evidence="3">Salivary glands</tissue>
    </source>
</reference>
<keyword evidence="2" id="KW-0732">Signal</keyword>
<feature type="region of interest" description="Disordered" evidence="1">
    <location>
        <begin position="52"/>
        <end position="80"/>
    </location>
</feature>
<feature type="signal peptide" evidence="2">
    <location>
        <begin position="1"/>
        <end position="20"/>
    </location>
</feature>
<protein>
    <recommendedName>
        <fullName evidence="5">Secreted protein</fullName>
    </recommendedName>
</protein>
<accession>A0AAQ4FB92</accession>
<dbReference type="AlphaFoldDB" id="A0AAQ4FB92"/>
<dbReference type="Proteomes" id="UP001321473">
    <property type="component" value="Unassembled WGS sequence"/>
</dbReference>
<dbReference type="EMBL" id="JARKHS020005002">
    <property type="protein sequence ID" value="KAK8783935.1"/>
    <property type="molecule type" value="Genomic_DNA"/>
</dbReference>
<gene>
    <name evidence="3" type="ORF">V5799_009700</name>
</gene>
<evidence type="ECO:0000313" key="3">
    <source>
        <dbReference type="EMBL" id="KAK8783935.1"/>
    </source>
</evidence>
<proteinExistence type="predicted"/>
<organism evidence="3 4">
    <name type="scientific">Amblyomma americanum</name>
    <name type="common">Lone star tick</name>
    <dbReference type="NCBI Taxonomy" id="6943"/>
    <lineage>
        <taxon>Eukaryota</taxon>
        <taxon>Metazoa</taxon>
        <taxon>Ecdysozoa</taxon>
        <taxon>Arthropoda</taxon>
        <taxon>Chelicerata</taxon>
        <taxon>Arachnida</taxon>
        <taxon>Acari</taxon>
        <taxon>Parasitiformes</taxon>
        <taxon>Ixodida</taxon>
        <taxon>Ixodoidea</taxon>
        <taxon>Ixodidae</taxon>
        <taxon>Amblyomminae</taxon>
        <taxon>Amblyomma</taxon>
    </lineage>
</organism>
<evidence type="ECO:0000256" key="2">
    <source>
        <dbReference type="SAM" id="SignalP"/>
    </source>
</evidence>
<sequence>MTMMVAGSLLVLMVMCVVLGSMCGGPRQEHLDFRLPERSVARKLRGNFSIHGIGGSAAGSPSGGFVRPSNGESAAHRRRP</sequence>
<evidence type="ECO:0008006" key="5">
    <source>
        <dbReference type="Google" id="ProtNLM"/>
    </source>
</evidence>
<feature type="chain" id="PRO_5042937912" description="Secreted protein" evidence="2">
    <location>
        <begin position="21"/>
        <end position="80"/>
    </location>
</feature>
<comment type="caution">
    <text evidence="3">The sequence shown here is derived from an EMBL/GenBank/DDBJ whole genome shotgun (WGS) entry which is preliminary data.</text>
</comment>